<name>A0A1Y2I8I5_TRAC3</name>
<protein>
    <submittedName>
        <fullName evidence="3">Uncharacterized protein</fullName>
    </submittedName>
</protein>
<feature type="non-terminal residue" evidence="3">
    <location>
        <position position="70"/>
    </location>
</feature>
<sequence length="70" mass="7570">MADSHGGVFGRGESCTRGVSMRGIDEDARTPRGGRRGLPRFALEQPRLDGEEARSGIGVSKSPRWIRGLC</sequence>
<dbReference type="Proteomes" id="UP000193067">
    <property type="component" value="Unassembled WGS sequence"/>
</dbReference>
<keyword evidence="4" id="KW-1185">Reference proteome</keyword>
<dbReference type="EMBL" id="KZ084152">
    <property type="protein sequence ID" value="OSC97409.1"/>
    <property type="molecule type" value="Genomic_DNA"/>
</dbReference>
<reference evidence="3 4" key="1">
    <citation type="journal article" date="2015" name="Biotechnol. Biofuels">
        <title>Enhanced degradation of softwood versus hardwood by the white-rot fungus Pycnoporus coccineus.</title>
        <authorList>
            <person name="Couturier M."/>
            <person name="Navarro D."/>
            <person name="Chevret D."/>
            <person name="Henrissat B."/>
            <person name="Piumi F."/>
            <person name="Ruiz-Duenas F.J."/>
            <person name="Martinez A.T."/>
            <person name="Grigoriev I.V."/>
            <person name="Riley R."/>
            <person name="Lipzen A."/>
            <person name="Berrin J.G."/>
            <person name="Master E.R."/>
            <person name="Rosso M.N."/>
        </authorList>
    </citation>
    <scope>NUCLEOTIDE SEQUENCE [LARGE SCALE GENOMIC DNA]</scope>
    <source>
        <strain evidence="3 4">BRFM310</strain>
    </source>
</reference>
<dbReference type="EMBL" id="KZ084174">
    <property type="protein sequence ID" value="OSC96581.1"/>
    <property type="molecule type" value="Genomic_DNA"/>
</dbReference>
<evidence type="ECO:0000313" key="3">
    <source>
        <dbReference type="EMBL" id="OSC97409.1"/>
    </source>
</evidence>
<accession>A0A1Y2I8I5</accession>
<organism evidence="3 4">
    <name type="scientific">Trametes coccinea (strain BRFM310)</name>
    <name type="common">Pycnoporus coccineus</name>
    <dbReference type="NCBI Taxonomy" id="1353009"/>
    <lineage>
        <taxon>Eukaryota</taxon>
        <taxon>Fungi</taxon>
        <taxon>Dikarya</taxon>
        <taxon>Basidiomycota</taxon>
        <taxon>Agaricomycotina</taxon>
        <taxon>Agaricomycetes</taxon>
        <taxon>Polyporales</taxon>
        <taxon>Polyporaceae</taxon>
        <taxon>Trametes</taxon>
    </lineage>
</organism>
<evidence type="ECO:0000313" key="2">
    <source>
        <dbReference type="EMBL" id="OSC96581.1"/>
    </source>
</evidence>
<evidence type="ECO:0000256" key="1">
    <source>
        <dbReference type="SAM" id="MobiDB-lite"/>
    </source>
</evidence>
<gene>
    <name evidence="3" type="ORF">PYCCODRAFT_1440272</name>
    <name evidence="2" type="ORF">PYCCODRAFT_1440960</name>
</gene>
<feature type="region of interest" description="Disordered" evidence="1">
    <location>
        <begin position="1"/>
        <end position="40"/>
    </location>
</feature>
<dbReference type="AlphaFoldDB" id="A0A1Y2I8I5"/>
<evidence type="ECO:0000313" key="4">
    <source>
        <dbReference type="Proteomes" id="UP000193067"/>
    </source>
</evidence>
<proteinExistence type="predicted"/>